<evidence type="ECO:0000256" key="5">
    <source>
        <dbReference type="SAM" id="SignalP"/>
    </source>
</evidence>
<dbReference type="RefSeq" id="WP_107930125.1">
    <property type="nucleotide sequence ID" value="NZ_PZZN01000001.1"/>
</dbReference>
<evidence type="ECO:0000313" key="8">
    <source>
        <dbReference type="Proteomes" id="UP000240996"/>
    </source>
</evidence>
<organism evidence="7 8">
    <name type="scientific">Sphingomonas aerolata</name>
    <dbReference type="NCBI Taxonomy" id="185951"/>
    <lineage>
        <taxon>Bacteria</taxon>
        <taxon>Pseudomonadati</taxon>
        <taxon>Pseudomonadota</taxon>
        <taxon>Alphaproteobacteria</taxon>
        <taxon>Sphingomonadales</taxon>
        <taxon>Sphingomonadaceae</taxon>
        <taxon>Sphingomonas</taxon>
    </lineage>
</organism>
<dbReference type="SUPFAM" id="SSF50891">
    <property type="entry name" value="Cyclophilin-like"/>
    <property type="match status" value="1"/>
</dbReference>
<dbReference type="EMBL" id="PZZN01000001">
    <property type="protein sequence ID" value="PTM47180.1"/>
    <property type="molecule type" value="Genomic_DNA"/>
</dbReference>
<gene>
    <name evidence="7" type="ORF">C8J24_0563</name>
</gene>
<dbReference type="AlphaFoldDB" id="A0A2T4YTP4"/>
<dbReference type="PROSITE" id="PS50072">
    <property type="entry name" value="CSA_PPIASE_2"/>
    <property type="match status" value="1"/>
</dbReference>
<dbReference type="Gene3D" id="2.40.100.10">
    <property type="entry name" value="Cyclophilin-like"/>
    <property type="match status" value="1"/>
</dbReference>
<evidence type="ECO:0000256" key="3">
    <source>
        <dbReference type="ARBA" id="ARBA00023235"/>
    </source>
</evidence>
<feature type="region of interest" description="Disordered" evidence="4">
    <location>
        <begin position="19"/>
        <end position="40"/>
    </location>
</feature>
<evidence type="ECO:0000256" key="1">
    <source>
        <dbReference type="ARBA" id="ARBA00013194"/>
    </source>
</evidence>
<dbReference type="InterPro" id="IPR029000">
    <property type="entry name" value="Cyclophilin-like_dom_sf"/>
</dbReference>
<keyword evidence="8" id="KW-1185">Reference proteome</keyword>
<accession>A0A2T4YTP4</accession>
<evidence type="ECO:0000313" key="7">
    <source>
        <dbReference type="EMBL" id="PTM47180.1"/>
    </source>
</evidence>
<reference evidence="7 8" key="1">
    <citation type="submission" date="2018-04" db="EMBL/GenBank/DDBJ databases">
        <title>Genomic Encyclopedia of Type Strains, Phase III (KMG-III): the genomes of soil and plant-associated and newly described type strains.</title>
        <authorList>
            <person name="Whitman W."/>
        </authorList>
    </citation>
    <scope>NUCLEOTIDE SEQUENCE [LARGE SCALE GENOMIC DNA]</scope>
    <source>
        <strain evidence="7 8">NW12</strain>
    </source>
</reference>
<keyword evidence="3 7" id="KW-0413">Isomerase</keyword>
<evidence type="ECO:0000256" key="2">
    <source>
        <dbReference type="ARBA" id="ARBA00023110"/>
    </source>
</evidence>
<evidence type="ECO:0000259" key="6">
    <source>
        <dbReference type="PROSITE" id="PS50072"/>
    </source>
</evidence>
<feature type="compositionally biased region" description="Pro residues" evidence="4">
    <location>
        <begin position="22"/>
        <end position="40"/>
    </location>
</feature>
<sequence>MLRYAVLATLLSSAPLAAQSVPPVPAPAPTPADALPPVPAATPRPANIGVTLTTSLGPIVLELEKERAPITTANFLRYVDARKLDGTTFYRALRLGPDTGLIQGGIEGDPKRAFPPIAHEPTSKTGVLHTDGTISLARLAPGTGRADVFITVGAIPFLDAHPEKPGDNTGFAAFGHIVQGMDIVRGILAAPTSPTKGEGVMKGQMIAAPIRILTARRTPPAPR</sequence>
<feature type="chain" id="PRO_5015710288" description="peptidylprolyl isomerase" evidence="5">
    <location>
        <begin position="18"/>
        <end position="223"/>
    </location>
</feature>
<feature type="signal peptide" evidence="5">
    <location>
        <begin position="1"/>
        <end position="17"/>
    </location>
</feature>
<dbReference type="EC" id="5.2.1.8" evidence="1"/>
<keyword evidence="2" id="KW-0697">Rotamase</keyword>
<keyword evidence="5" id="KW-0732">Signal</keyword>
<dbReference type="PANTHER" id="PTHR43246">
    <property type="entry name" value="PEPTIDYL-PROLYL CIS-TRANS ISOMERASE CYP38, CHLOROPLASTIC"/>
    <property type="match status" value="1"/>
</dbReference>
<evidence type="ECO:0000256" key="4">
    <source>
        <dbReference type="SAM" id="MobiDB-lite"/>
    </source>
</evidence>
<dbReference type="InterPro" id="IPR044665">
    <property type="entry name" value="E_coli_cyclophilin_A-like"/>
</dbReference>
<feature type="domain" description="PPIase cyclophilin-type" evidence="6">
    <location>
        <begin position="54"/>
        <end position="217"/>
    </location>
</feature>
<dbReference type="InterPro" id="IPR002130">
    <property type="entry name" value="Cyclophilin-type_PPIase_dom"/>
</dbReference>
<dbReference type="GO" id="GO:0003755">
    <property type="term" value="F:peptidyl-prolyl cis-trans isomerase activity"/>
    <property type="evidence" value="ECO:0007669"/>
    <property type="project" value="UniProtKB-KW"/>
</dbReference>
<dbReference type="Pfam" id="PF00160">
    <property type="entry name" value="Pro_isomerase"/>
    <property type="match status" value="1"/>
</dbReference>
<dbReference type="Proteomes" id="UP000240996">
    <property type="component" value="Unassembled WGS sequence"/>
</dbReference>
<comment type="caution">
    <text evidence="7">The sequence shown here is derived from an EMBL/GenBank/DDBJ whole genome shotgun (WGS) entry which is preliminary data.</text>
</comment>
<name>A0A2T4YTP4_9SPHN</name>
<protein>
    <recommendedName>
        <fullName evidence="1">peptidylprolyl isomerase</fullName>
        <ecNumber evidence="1">5.2.1.8</ecNumber>
    </recommendedName>
</protein>
<proteinExistence type="predicted"/>